<keyword evidence="9" id="KW-0472">Membrane</keyword>
<reference evidence="12" key="2">
    <citation type="submission" date="2015-01" db="EMBL/GenBank/DDBJ databases">
        <title>Evolutionary Origins and Diversification of the Mycorrhizal Mutualists.</title>
        <authorList>
            <consortium name="DOE Joint Genome Institute"/>
            <consortium name="Mycorrhizal Genomics Consortium"/>
            <person name="Kohler A."/>
            <person name="Kuo A."/>
            <person name="Nagy L.G."/>
            <person name="Floudas D."/>
            <person name="Copeland A."/>
            <person name="Barry K.W."/>
            <person name="Cichocki N."/>
            <person name="Veneault-Fourrey C."/>
            <person name="LaButti K."/>
            <person name="Lindquist E.A."/>
            <person name="Lipzen A."/>
            <person name="Lundell T."/>
            <person name="Morin E."/>
            <person name="Murat C."/>
            <person name="Riley R."/>
            <person name="Ohm R."/>
            <person name="Sun H."/>
            <person name="Tunlid A."/>
            <person name="Henrissat B."/>
            <person name="Grigoriev I.V."/>
            <person name="Hibbett D.S."/>
            <person name="Martin F."/>
        </authorList>
    </citation>
    <scope>NUCLEOTIDE SEQUENCE [LARGE SCALE GENOMIC DNA]</scope>
    <source>
        <strain evidence="12">Foug A</strain>
    </source>
</reference>
<dbReference type="GO" id="GO:0005525">
    <property type="term" value="F:GTP binding"/>
    <property type="evidence" value="ECO:0007669"/>
    <property type="project" value="UniProtKB-KW"/>
</dbReference>
<dbReference type="Proteomes" id="UP000053989">
    <property type="component" value="Unassembled WGS sequence"/>
</dbReference>
<dbReference type="OrthoDB" id="41266at2759"/>
<dbReference type="AlphaFoldDB" id="A0A0C3E256"/>
<proteinExistence type="inferred from homology"/>
<dbReference type="InParanoid" id="A0A0C3E256"/>
<keyword evidence="5" id="KW-0547">Nucleotide-binding</keyword>
<evidence type="ECO:0000256" key="1">
    <source>
        <dbReference type="ARBA" id="ARBA00004389"/>
    </source>
</evidence>
<comment type="similarity">
    <text evidence="2">Belongs to the SRP receptor beta subunit family.</text>
</comment>
<keyword evidence="7" id="KW-1133">Transmembrane helix</keyword>
<keyword evidence="10" id="KW-0675">Receptor</keyword>
<dbReference type="InterPro" id="IPR027417">
    <property type="entry name" value="P-loop_NTPase"/>
</dbReference>
<reference evidence="11 12" key="1">
    <citation type="submission" date="2014-04" db="EMBL/GenBank/DDBJ databases">
        <authorList>
            <consortium name="DOE Joint Genome Institute"/>
            <person name="Kuo A."/>
            <person name="Kohler A."/>
            <person name="Nagy L.G."/>
            <person name="Floudas D."/>
            <person name="Copeland A."/>
            <person name="Barry K.W."/>
            <person name="Cichocki N."/>
            <person name="Veneault-Fourrey C."/>
            <person name="LaButti K."/>
            <person name="Lindquist E.A."/>
            <person name="Lipzen A."/>
            <person name="Lundell T."/>
            <person name="Morin E."/>
            <person name="Murat C."/>
            <person name="Sun H."/>
            <person name="Tunlid A."/>
            <person name="Henrissat B."/>
            <person name="Grigoriev I.V."/>
            <person name="Hibbett D.S."/>
            <person name="Martin F."/>
            <person name="Nordberg H.P."/>
            <person name="Cantor M.N."/>
            <person name="Hua S.X."/>
        </authorList>
    </citation>
    <scope>NUCLEOTIDE SEQUENCE [LARGE SCALE GENOMIC DNA]</scope>
    <source>
        <strain evidence="11 12">Foug A</strain>
    </source>
</reference>
<evidence type="ECO:0000313" key="12">
    <source>
        <dbReference type="Proteomes" id="UP000053989"/>
    </source>
</evidence>
<keyword evidence="8" id="KW-0342">GTP-binding</keyword>
<dbReference type="Gene3D" id="3.40.50.300">
    <property type="entry name" value="P-loop containing nucleotide triphosphate hydrolases"/>
    <property type="match status" value="1"/>
</dbReference>
<accession>A0A0C3E256</accession>
<evidence type="ECO:0000256" key="3">
    <source>
        <dbReference type="ARBA" id="ARBA00020256"/>
    </source>
</evidence>
<evidence type="ECO:0000256" key="6">
    <source>
        <dbReference type="ARBA" id="ARBA00022824"/>
    </source>
</evidence>
<evidence type="ECO:0000256" key="10">
    <source>
        <dbReference type="ARBA" id="ARBA00023170"/>
    </source>
</evidence>
<evidence type="ECO:0000256" key="4">
    <source>
        <dbReference type="ARBA" id="ARBA00022692"/>
    </source>
</evidence>
<dbReference type="GO" id="GO:0005789">
    <property type="term" value="C:endoplasmic reticulum membrane"/>
    <property type="evidence" value="ECO:0007669"/>
    <property type="project" value="UniProtKB-SubCell"/>
</dbReference>
<evidence type="ECO:0000256" key="5">
    <source>
        <dbReference type="ARBA" id="ARBA00022741"/>
    </source>
</evidence>
<evidence type="ECO:0000313" key="11">
    <source>
        <dbReference type="EMBL" id="KIM62136.1"/>
    </source>
</evidence>
<keyword evidence="12" id="KW-1185">Reference proteome</keyword>
<gene>
    <name evidence="11" type="ORF">SCLCIDRAFT_1215481</name>
</gene>
<dbReference type="HOGENOM" id="CLU_073388_1_0_1"/>
<dbReference type="InterPro" id="IPR019009">
    <property type="entry name" value="SRP_receptor_beta_su"/>
</dbReference>
<dbReference type="STRING" id="1036808.A0A0C3E256"/>
<sequence>MSLQTNSTVVALSASKALRVVDVPGHPRIRDQFRDHLGVAKAIVFVVDASTISRNGHAVAEHLHQILHAITSLPPSHPTPPLLILAHKTDLLNKSASTGLVGDIAISRVRTILERELEKRRASQAGGVGIESLGGEGEIAEMYGLDCSGPADGTFKFSEWEGGDIDFAATWVKVGETIEEESEGEEGLAGLKNWLDELSK</sequence>
<organism evidence="11 12">
    <name type="scientific">Scleroderma citrinum Foug A</name>
    <dbReference type="NCBI Taxonomy" id="1036808"/>
    <lineage>
        <taxon>Eukaryota</taxon>
        <taxon>Fungi</taxon>
        <taxon>Dikarya</taxon>
        <taxon>Basidiomycota</taxon>
        <taxon>Agaricomycotina</taxon>
        <taxon>Agaricomycetes</taxon>
        <taxon>Agaricomycetidae</taxon>
        <taxon>Boletales</taxon>
        <taxon>Sclerodermatineae</taxon>
        <taxon>Sclerodermataceae</taxon>
        <taxon>Scleroderma</taxon>
    </lineage>
</organism>
<evidence type="ECO:0000256" key="2">
    <source>
        <dbReference type="ARBA" id="ARBA00005619"/>
    </source>
</evidence>
<dbReference type="Pfam" id="PF09439">
    <property type="entry name" value="SRPRB"/>
    <property type="match status" value="1"/>
</dbReference>
<evidence type="ECO:0000256" key="7">
    <source>
        <dbReference type="ARBA" id="ARBA00022989"/>
    </source>
</evidence>
<evidence type="ECO:0000256" key="8">
    <source>
        <dbReference type="ARBA" id="ARBA00023134"/>
    </source>
</evidence>
<dbReference type="SUPFAM" id="SSF52540">
    <property type="entry name" value="P-loop containing nucleoside triphosphate hydrolases"/>
    <property type="match status" value="1"/>
</dbReference>
<comment type="subcellular location">
    <subcellularLocation>
        <location evidence="1">Endoplasmic reticulum membrane</location>
        <topology evidence="1">Single-pass membrane protein</topology>
    </subcellularLocation>
</comment>
<keyword evidence="6" id="KW-0256">Endoplasmic reticulum</keyword>
<evidence type="ECO:0000256" key="9">
    <source>
        <dbReference type="ARBA" id="ARBA00023136"/>
    </source>
</evidence>
<keyword evidence="4" id="KW-0812">Transmembrane</keyword>
<dbReference type="EMBL" id="KN822045">
    <property type="protein sequence ID" value="KIM62136.1"/>
    <property type="molecule type" value="Genomic_DNA"/>
</dbReference>
<protein>
    <recommendedName>
        <fullName evidence="3">Signal recognition particle receptor subunit beta</fullName>
    </recommendedName>
</protein>
<name>A0A0C3E256_9AGAM</name>